<evidence type="ECO:0000313" key="7">
    <source>
        <dbReference type="Proteomes" id="UP001314170"/>
    </source>
</evidence>
<keyword evidence="7" id="KW-1185">Reference proteome</keyword>
<keyword evidence="5" id="KW-0333">Golgi apparatus</keyword>
<evidence type="ECO:0000256" key="1">
    <source>
        <dbReference type="ARBA" id="ARBA00004877"/>
    </source>
</evidence>
<sequence>MSGLNVIDLVRWRELDLTKTYRKLEQEVSKGTGSVEAVALSASLLTFQDLVYPLDGVWALSGLGHEYGIDVQAIKKAAVLHFNGQMKPWLELGIPKYKQYWKRFLNRDEQFLVSSKQKGMDTLEAAVVARNGEFGCGGGGGGSSSG</sequence>
<keyword evidence="3 5" id="KW-0328">Glycosyltransferase</keyword>
<organism evidence="6 7">
    <name type="scientific">Dovyalis caffra</name>
    <dbReference type="NCBI Taxonomy" id="77055"/>
    <lineage>
        <taxon>Eukaryota</taxon>
        <taxon>Viridiplantae</taxon>
        <taxon>Streptophyta</taxon>
        <taxon>Embryophyta</taxon>
        <taxon>Tracheophyta</taxon>
        <taxon>Spermatophyta</taxon>
        <taxon>Magnoliopsida</taxon>
        <taxon>eudicotyledons</taxon>
        <taxon>Gunneridae</taxon>
        <taxon>Pentapetalae</taxon>
        <taxon>rosids</taxon>
        <taxon>fabids</taxon>
        <taxon>Malpighiales</taxon>
        <taxon>Salicaceae</taxon>
        <taxon>Flacourtieae</taxon>
        <taxon>Dovyalis</taxon>
    </lineage>
</organism>
<dbReference type="EMBL" id="CAWUPB010001160">
    <property type="protein sequence ID" value="CAK7343416.1"/>
    <property type="molecule type" value="Genomic_DNA"/>
</dbReference>
<dbReference type="InterPro" id="IPR029993">
    <property type="entry name" value="GAUT"/>
</dbReference>
<dbReference type="InterPro" id="IPR002495">
    <property type="entry name" value="Glyco_trans_8"/>
</dbReference>
<evidence type="ECO:0000313" key="6">
    <source>
        <dbReference type="EMBL" id="CAK7343416.1"/>
    </source>
</evidence>
<comment type="subcellular location">
    <subcellularLocation>
        <location evidence="5">Golgi apparatus membrane</location>
        <topology evidence="5">Single-pass type II membrane protein</topology>
    </subcellularLocation>
</comment>
<name>A0AAV1RZU3_9ROSI</name>
<dbReference type="EC" id="2.4.1.-" evidence="5"/>
<dbReference type="Proteomes" id="UP001314170">
    <property type="component" value="Unassembled WGS sequence"/>
</dbReference>
<keyword evidence="4" id="KW-0808">Transferase</keyword>
<dbReference type="SUPFAM" id="SSF53448">
    <property type="entry name" value="Nucleotide-diphospho-sugar transferases"/>
    <property type="match status" value="1"/>
</dbReference>
<keyword evidence="5" id="KW-0961">Cell wall biogenesis/degradation</keyword>
<dbReference type="InterPro" id="IPR029044">
    <property type="entry name" value="Nucleotide-diphossugar_trans"/>
</dbReference>
<dbReference type="Gene3D" id="3.90.550.10">
    <property type="entry name" value="Spore Coat Polysaccharide Biosynthesis Protein SpsA, Chain A"/>
    <property type="match status" value="1"/>
</dbReference>
<dbReference type="GO" id="GO:0000139">
    <property type="term" value="C:Golgi membrane"/>
    <property type="evidence" value="ECO:0007669"/>
    <property type="project" value="UniProtKB-SubCell"/>
</dbReference>
<proteinExistence type="inferred from homology"/>
<dbReference type="GO" id="GO:0047262">
    <property type="term" value="F:polygalacturonate 4-alpha-galacturonosyltransferase activity"/>
    <property type="evidence" value="ECO:0007669"/>
    <property type="project" value="InterPro"/>
</dbReference>
<dbReference type="PANTHER" id="PTHR32116">
    <property type="entry name" value="GALACTURONOSYLTRANSFERASE 4-RELATED"/>
    <property type="match status" value="1"/>
</dbReference>
<comment type="similarity">
    <text evidence="2 5">Belongs to the glycosyltransferase 8 family.</text>
</comment>
<protein>
    <recommendedName>
        <fullName evidence="5">Hexosyltransferase</fullName>
        <ecNumber evidence="5">2.4.1.-</ecNumber>
    </recommendedName>
</protein>
<comment type="pathway">
    <text evidence="1 5">Glycan metabolism; pectin biosynthesis.</text>
</comment>
<evidence type="ECO:0000256" key="4">
    <source>
        <dbReference type="ARBA" id="ARBA00022679"/>
    </source>
</evidence>
<reference evidence="6 7" key="1">
    <citation type="submission" date="2024-01" db="EMBL/GenBank/DDBJ databases">
        <authorList>
            <person name="Waweru B."/>
        </authorList>
    </citation>
    <scope>NUCLEOTIDE SEQUENCE [LARGE SCALE GENOMIC DNA]</scope>
</reference>
<gene>
    <name evidence="6" type="ORF">DCAF_LOCUS17297</name>
</gene>
<dbReference type="PANTHER" id="PTHR32116:SF12">
    <property type="entry name" value="GALACTURONOSYLTRANSFERASE 7-RELATED"/>
    <property type="match status" value="1"/>
</dbReference>
<evidence type="ECO:0000256" key="3">
    <source>
        <dbReference type="ARBA" id="ARBA00022676"/>
    </source>
</evidence>
<evidence type="ECO:0000256" key="2">
    <source>
        <dbReference type="ARBA" id="ARBA00006351"/>
    </source>
</evidence>
<evidence type="ECO:0000256" key="5">
    <source>
        <dbReference type="RuleBase" id="RU362027"/>
    </source>
</evidence>
<dbReference type="AlphaFoldDB" id="A0AAV1RZU3"/>
<dbReference type="Pfam" id="PF01501">
    <property type="entry name" value="Glyco_transf_8"/>
    <property type="match status" value="1"/>
</dbReference>
<comment type="caution">
    <text evidence="6">The sequence shown here is derived from an EMBL/GenBank/DDBJ whole genome shotgun (WGS) entry which is preliminary data.</text>
</comment>
<dbReference type="GO" id="GO:0071555">
    <property type="term" value="P:cell wall organization"/>
    <property type="evidence" value="ECO:0007669"/>
    <property type="project" value="UniProtKB-KW"/>
</dbReference>
<accession>A0AAV1RZU3</accession>